<dbReference type="InterPro" id="IPR004107">
    <property type="entry name" value="Integrase_SAM-like_N"/>
</dbReference>
<evidence type="ECO:0000259" key="5">
    <source>
        <dbReference type="PROSITE" id="PS51900"/>
    </source>
</evidence>
<dbReference type="Gene3D" id="1.10.150.130">
    <property type="match status" value="1"/>
</dbReference>
<name>A0ABS2GNQ4_9FIRM</name>
<evidence type="ECO:0000313" key="7">
    <source>
        <dbReference type="Proteomes" id="UP000724149"/>
    </source>
</evidence>
<evidence type="ECO:0000256" key="2">
    <source>
        <dbReference type="ARBA" id="ARBA00023125"/>
    </source>
</evidence>
<organism evidence="6 7">
    <name type="scientific">Hydrogenoanaerobacterium saccharovorans</name>
    <dbReference type="NCBI Taxonomy" id="474960"/>
    <lineage>
        <taxon>Bacteria</taxon>
        <taxon>Bacillati</taxon>
        <taxon>Bacillota</taxon>
        <taxon>Clostridia</taxon>
        <taxon>Eubacteriales</taxon>
        <taxon>Oscillospiraceae</taxon>
        <taxon>Hydrogenoanaerobacterium</taxon>
    </lineage>
</organism>
<reference evidence="6 7" key="1">
    <citation type="journal article" date="2021" name="Sci. Rep.">
        <title>The distribution of antibiotic resistance genes in chicken gut microbiota commensals.</title>
        <authorList>
            <person name="Juricova H."/>
            <person name="Matiasovicova J."/>
            <person name="Kubasova T."/>
            <person name="Cejkova D."/>
            <person name="Rychlik I."/>
        </authorList>
    </citation>
    <scope>NUCLEOTIDE SEQUENCE [LARGE SCALE GENOMIC DNA]</scope>
    <source>
        <strain evidence="6 7">An564</strain>
    </source>
</reference>
<keyword evidence="7" id="KW-1185">Reference proteome</keyword>
<dbReference type="InterPro" id="IPR011010">
    <property type="entry name" value="DNA_brk_join_enz"/>
</dbReference>
<feature type="domain" description="Core-binding (CB)" evidence="5">
    <location>
        <begin position="7"/>
        <end position="89"/>
    </location>
</feature>
<dbReference type="PROSITE" id="PS51900">
    <property type="entry name" value="CB"/>
    <property type="match status" value="1"/>
</dbReference>
<dbReference type="Gene3D" id="1.10.443.10">
    <property type="entry name" value="Intergrase catalytic core"/>
    <property type="match status" value="1"/>
</dbReference>
<dbReference type="Pfam" id="PF14659">
    <property type="entry name" value="Phage_int_SAM_3"/>
    <property type="match status" value="1"/>
</dbReference>
<keyword evidence="2 4" id="KW-0238">DNA-binding</keyword>
<evidence type="ECO:0000313" key="6">
    <source>
        <dbReference type="EMBL" id="MBM6923753.1"/>
    </source>
</evidence>
<dbReference type="Proteomes" id="UP000724149">
    <property type="component" value="Unassembled WGS sequence"/>
</dbReference>
<evidence type="ECO:0000256" key="1">
    <source>
        <dbReference type="ARBA" id="ARBA00008857"/>
    </source>
</evidence>
<dbReference type="InterPro" id="IPR013762">
    <property type="entry name" value="Integrase-like_cat_sf"/>
</dbReference>
<keyword evidence="3" id="KW-0233">DNA recombination</keyword>
<dbReference type="SUPFAM" id="SSF56349">
    <property type="entry name" value="DNA breaking-rejoining enzymes"/>
    <property type="match status" value="1"/>
</dbReference>
<sequence length="236" mass="27361">MYNQNNLTVGQWSDRWFRENQSRWSGRTVGGYRNLIDRHISPGIGNVPLTELTQDTVTSFYDSLQSRGLSARSVWCVHLLLRRCMSEAARDQLIPFNPVEICPEPPAEAHKTVSLRLGQLQRYLNAAEQFGTLPLIYTGLTSGLRQCELLTLSWADFYIRYRYILKGQRLLTLNDKAEHLLEQIPETGRYVFLNPKTGAPYQLHEFYYLHKRILKQAGLPWVAFRDLQCQCRKVGL</sequence>
<evidence type="ECO:0000256" key="3">
    <source>
        <dbReference type="ARBA" id="ARBA00023172"/>
    </source>
</evidence>
<dbReference type="InterPro" id="IPR010998">
    <property type="entry name" value="Integrase_recombinase_N"/>
</dbReference>
<comment type="caution">
    <text evidence="6">The sequence shown here is derived from an EMBL/GenBank/DDBJ whole genome shotgun (WGS) entry which is preliminary data.</text>
</comment>
<protein>
    <submittedName>
        <fullName evidence="6">Integrase</fullName>
    </submittedName>
</protein>
<dbReference type="RefSeq" id="WP_204721305.1">
    <property type="nucleotide sequence ID" value="NZ_JACSNR010000008.1"/>
</dbReference>
<proteinExistence type="inferred from homology"/>
<accession>A0ABS2GNQ4</accession>
<dbReference type="InterPro" id="IPR044068">
    <property type="entry name" value="CB"/>
</dbReference>
<evidence type="ECO:0000256" key="4">
    <source>
        <dbReference type="PROSITE-ProRule" id="PRU01248"/>
    </source>
</evidence>
<dbReference type="EMBL" id="JACSNR010000008">
    <property type="protein sequence ID" value="MBM6923753.1"/>
    <property type="molecule type" value="Genomic_DNA"/>
</dbReference>
<gene>
    <name evidence="6" type="ORF">H9X81_08645</name>
</gene>
<comment type="similarity">
    <text evidence="1">Belongs to the 'phage' integrase family.</text>
</comment>